<reference evidence="4" key="1">
    <citation type="journal article" date="2019" name="Int. J. Syst. Evol. Microbiol.">
        <title>The Global Catalogue of Microorganisms (GCM) 10K type strain sequencing project: providing services to taxonomists for standard genome sequencing and annotation.</title>
        <authorList>
            <consortium name="The Broad Institute Genomics Platform"/>
            <consortium name="The Broad Institute Genome Sequencing Center for Infectious Disease"/>
            <person name="Wu L."/>
            <person name="Ma J."/>
        </authorList>
    </citation>
    <scope>NUCLEOTIDE SEQUENCE [LARGE SCALE GENOMIC DNA]</scope>
    <source>
        <strain evidence="4">JCM 17459</strain>
    </source>
</reference>
<dbReference type="Proteomes" id="UP001499841">
    <property type="component" value="Unassembled WGS sequence"/>
</dbReference>
<proteinExistence type="predicted"/>
<keyword evidence="4" id="KW-1185">Reference proteome</keyword>
<accession>A0ABP8EPK3</accession>
<keyword evidence="1" id="KW-0732">Signal</keyword>
<dbReference type="SUPFAM" id="SSF51126">
    <property type="entry name" value="Pectin lyase-like"/>
    <property type="match status" value="1"/>
</dbReference>
<evidence type="ECO:0000259" key="2">
    <source>
        <dbReference type="Pfam" id="PF13229"/>
    </source>
</evidence>
<organism evidence="3 4">
    <name type="scientific">Georgenia daeguensis</name>
    <dbReference type="NCBI Taxonomy" id="908355"/>
    <lineage>
        <taxon>Bacteria</taxon>
        <taxon>Bacillati</taxon>
        <taxon>Actinomycetota</taxon>
        <taxon>Actinomycetes</taxon>
        <taxon>Micrococcales</taxon>
        <taxon>Bogoriellaceae</taxon>
        <taxon>Georgenia</taxon>
    </lineage>
</organism>
<evidence type="ECO:0000256" key="1">
    <source>
        <dbReference type="SAM" id="SignalP"/>
    </source>
</evidence>
<gene>
    <name evidence="3" type="ORF">GCM10022262_02140</name>
</gene>
<evidence type="ECO:0000313" key="3">
    <source>
        <dbReference type="EMBL" id="GAA4285855.1"/>
    </source>
</evidence>
<dbReference type="InterPro" id="IPR006626">
    <property type="entry name" value="PbH1"/>
</dbReference>
<comment type="caution">
    <text evidence="3">The sequence shown here is derived from an EMBL/GenBank/DDBJ whole genome shotgun (WGS) entry which is preliminary data.</text>
</comment>
<dbReference type="InterPro" id="IPR039448">
    <property type="entry name" value="Beta_helix"/>
</dbReference>
<dbReference type="InterPro" id="IPR012334">
    <property type="entry name" value="Pectin_lyas_fold"/>
</dbReference>
<dbReference type="EMBL" id="BAABBA010000001">
    <property type="protein sequence ID" value="GAA4285855.1"/>
    <property type="molecule type" value="Genomic_DNA"/>
</dbReference>
<feature type="signal peptide" evidence="1">
    <location>
        <begin position="1"/>
        <end position="26"/>
    </location>
</feature>
<evidence type="ECO:0000313" key="4">
    <source>
        <dbReference type="Proteomes" id="UP001499841"/>
    </source>
</evidence>
<feature type="chain" id="PRO_5045667990" description="Right handed beta helix domain-containing protein" evidence="1">
    <location>
        <begin position="27"/>
        <end position="339"/>
    </location>
</feature>
<sequence>MRAHRFLTTLAGLTAGLGALSSPAAAVVDSSICGRPITDDVTLTADVECGLSVTGDGVTVDLAGYSIGLMSIDGRDVTVRDGSARGFFVSGSRALLEDLTVAGGEGFVVEAGPYTTISRSRFVGNDSAVSQYFGSPLLVEDSVFEDNSVGVTIQSGSGAVIRNSTFVGNTTGVNVWDEDWHGADATEVEHNFFDRNQVGVMVRGVSAASDTVIRGNTIKNSAASGVLVVSEGRTLPPAGGPGGAVGTVITENTVLRSGSDPVTANGCLDEATERYECSTVADDGITVLARPEIAATMTVSKNRTMWNAGHGIEAPRVTDGGQNIANKNGEAPCIGVVCR</sequence>
<dbReference type="RefSeq" id="WP_345036650.1">
    <property type="nucleotide sequence ID" value="NZ_BAABBA010000001.1"/>
</dbReference>
<feature type="domain" description="Right handed beta helix" evidence="2">
    <location>
        <begin position="75"/>
        <end position="218"/>
    </location>
</feature>
<dbReference type="Gene3D" id="2.160.20.10">
    <property type="entry name" value="Single-stranded right-handed beta-helix, Pectin lyase-like"/>
    <property type="match status" value="1"/>
</dbReference>
<dbReference type="InterPro" id="IPR011050">
    <property type="entry name" value="Pectin_lyase_fold/virulence"/>
</dbReference>
<protein>
    <recommendedName>
        <fullName evidence="2">Right handed beta helix domain-containing protein</fullName>
    </recommendedName>
</protein>
<dbReference type="Pfam" id="PF13229">
    <property type="entry name" value="Beta_helix"/>
    <property type="match status" value="1"/>
</dbReference>
<dbReference type="SMART" id="SM00710">
    <property type="entry name" value="PbH1"/>
    <property type="match status" value="5"/>
</dbReference>
<name>A0ABP8EPK3_9MICO</name>